<evidence type="ECO:0000256" key="1">
    <source>
        <dbReference type="ARBA" id="ARBA00001933"/>
    </source>
</evidence>
<organism evidence="8 9">
    <name type="scientific">Microbulbifer agarilyticus</name>
    <dbReference type="NCBI Taxonomy" id="260552"/>
    <lineage>
        <taxon>Bacteria</taxon>
        <taxon>Pseudomonadati</taxon>
        <taxon>Pseudomonadota</taxon>
        <taxon>Gammaproteobacteria</taxon>
        <taxon>Cellvibrionales</taxon>
        <taxon>Microbulbiferaceae</taxon>
        <taxon>Microbulbifer</taxon>
    </lineage>
</organism>
<dbReference type="KEGG" id="maga:Mag101_06195"/>
<feature type="region of interest" description="Disordered" evidence="6">
    <location>
        <begin position="529"/>
        <end position="548"/>
    </location>
</feature>
<feature type="region of interest" description="Disordered" evidence="6">
    <location>
        <begin position="669"/>
        <end position="692"/>
    </location>
</feature>
<keyword evidence="5" id="KW-0456">Lyase</keyword>
<comment type="cofactor">
    <cofactor evidence="1">
        <name>pyridoxal 5'-phosphate</name>
        <dbReference type="ChEBI" id="CHEBI:597326"/>
    </cofactor>
</comment>
<gene>
    <name evidence="8" type="ORF">Mag101_06195</name>
</gene>
<dbReference type="InterPro" id="IPR008286">
    <property type="entry name" value="Prn/Lys/Arg_de-COase_C"/>
</dbReference>
<comment type="similarity">
    <text evidence="2">Belongs to the Orn/Lys/Arg decarboxylase class-I family.</text>
</comment>
<evidence type="ECO:0000256" key="5">
    <source>
        <dbReference type="ARBA" id="ARBA00023239"/>
    </source>
</evidence>
<evidence type="ECO:0000256" key="6">
    <source>
        <dbReference type="SAM" id="MobiDB-lite"/>
    </source>
</evidence>
<dbReference type="AlphaFoldDB" id="A0A1Q2M3J6"/>
<dbReference type="Gene3D" id="3.40.640.10">
    <property type="entry name" value="Type I PLP-dependent aspartate aminotransferase-like (Major domain)"/>
    <property type="match status" value="1"/>
</dbReference>
<dbReference type="Pfam" id="PF03711">
    <property type="entry name" value="OKR_DC_1_C"/>
    <property type="match status" value="1"/>
</dbReference>
<dbReference type="PANTHER" id="PTHR43277:SF4">
    <property type="entry name" value="ARGININE DECARBOXYLASE"/>
    <property type="match status" value="1"/>
</dbReference>
<evidence type="ECO:0000313" key="9">
    <source>
        <dbReference type="Proteomes" id="UP000188219"/>
    </source>
</evidence>
<dbReference type="InterPro" id="IPR000310">
    <property type="entry name" value="Orn/Lys/Arg_deCO2ase_major_dom"/>
</dbReference>
<dbReference type="Pfam" id="PF01276">
    <property type="entry name" value="OKR_DC_1"/>
    <property type="match status" value="1"/>
</dbReference>
<keyword evidence="3" id="KW-0210">Decarboxylase</keyword>
<reference evidence="8" key="1">
    <citation type="submission" date="2017-02" db="EMBL/GenBank/DDBJ databases">
        <title>Genome of Microbulbifer agarilyticus GP101.</title>
        <authorList>
            <person name="Jung J."/>
            <person name="Bae S.S."/>
            <person name="Baek K."/>
        </authorList>
    </citation>
    <scope>NUCLEOTIDE SEQUENCE [LARGE SCALE GENOMIC DNA]</scope>
    <source>
        <strain evidence="8">GP101</strain>
    </source>
</reference>
<evidence type="ECO:0000256" key="3">
    <source>
        <dbReference type="ARBA" id="ARBA00022793"/>
    </source>
</evidence>
<evidence type="ECO:0000259" key="7">
    <source>
        <dbReference type="PROSITE" id="PS00703"/>
    </source>
</evidence>
<dbReference type="InterPro" id="IPR015424">
    <property type="entry name" value="PyrdxlP-dep_Trfase"/>
</dbReference>
<protein>
    <submittedName>
        <fullName evidence="8">Ornithine decarboxylase</fullName>
    </submittedName>
</protein>
<dbReference type="Proteomes" id="UP000188219">
    <property type="component" value="Chromosome"/>
</dbReference>
<dbReference type="SUPFAM" id="SSF53383">
    <property type="entry name" value="PLP-dependent transferases"/>
    <property type="match status" value="1"/>
</dbReference>
<keyword evidence="9" id="KW-1185">Reference proteome</keyword>
<dbReference type="GO" id="GO:0016831">
    <property type="term" value="F:carboxy-lyase activity"/>
    <property type="evidence" value="ECO:0007669"/>
    <property type="project" value="UniProtKB-KW"/>
</dbReference>
<dbReference type="Gene3D" id="3.90.100.10">
    <property type="entry name" value="Orn/Lys/Arg decarboxylase, C-terminal domain"/>
    <property type="match status" value="1"/>
</dbReference>
<keyword evidence="4" id="KW-0663">Pyridoxal phosphate</keyword>
<name>A0A1Q2M3J6_9GAMM</name>
<sequence>MKKSPCEIVLLTLDGEFASRWLSELTPLAENDAEAPLALTFAHAEYQALNSVLRGGDTQILVIDDASLGDQTVRDALNAVRTQRAEIDCVLLTGSSDAQQEGFECVISRGESNYGVVYRTLRRILLERIATPFADALREYVYAARDSWHTPGHSSGDSLSSSPWISDFHRFMGEHVFNTDLSVSVKMLDSLMDPISVIRQAQQLTAKTFGARHSYFVTNGTSTSNKIVLQHLLRHGDRVVVDRNCHKSVHHAMIMSGAVPVYLESAVNQRYGIYGPVPQREIFAAIDRTPGARLLVLTSCTYDGLRYDLKPIIEYAHAAGLFVLIDEAWYAHGRFHPEMRPTALECGADFVTQSTHKMLSAFSQASMIHVGDFGWREVSDGDAEFDAAGFREDINMHTSTSPQYGMIASLDVARKQMSIEGFSVLERTLGFAEEIRTFVRDNTVFSNLSARDLCDDSLADDGIRLDPTKVTIDVGCAGLNAPDAQAQLFTEFGIQVEKNTHNTLSFLVTIGTTESKVLRLKQALRSLSEQADSGAKQKPKAASSEDTVGQNLPALSEIVALPRTAYFARGEKRSWEGDKRELLIGAIACDEVVPYPPGIPLLVPGQRITTEILDAIAAFTSDRTDLEMHGLRSLNGEPAIRVLTEQEAQDALSEFQVVAKLIDGDAEKRLPSQNSVEKKDNAAVSTGAKEIV</sequence>
<evidence type="ECO:0000256" key="2">
    <source>
        <dbReference type="ARBA" id="ARBA00010671"/>
    </source>
</evidence>
<dbReference type="EMBL" id="CP019650">
    <property type="protein sequence ID" value="AQQ67271.1"/>
    <property type="molecule type" value="Genomic_DNA"/>
</dbReference>
<feature type="domain" description="Orn/Lys/Arg decarboxylases family 1 pyridoxal-P attachment site" evidence="7">
    <location>
        <begin position="352"/>
        <end position="366"/>
    </location>
</feature>
<feature type="compositionally biased region" description="Basic and acidic residues" evidence="6">
    <location>
        <begin position="669"/>
        <end position="681"/>
    </location>
</feature>
<evidence type="ECO:0000256" key="4">
    <source>
        <dbReference type="ARBA" id="ARBA00022898"/>
    </source>
</evidence>
<dbReference type="PANTHER" id="PTHR43277">
    <property type="entry name" value="ARGININE DECARBOXYLASE"/>
    <property type="match status" value="1"/>
</dbReference>
<accession>A0A1Q2M3J6</accession>
<dbReference type="PROSITE" id="PS00703">
    <property type="entry name" value="OKR_DC_1"/>
    <property type="match status" value="1"/>
</dbReference>
<proteinExistence type="inferred from homology"/>
<dbReference type="InterPro" id="IPR052357">
    <property type="entry name" value="Orn_Lys_Arg_decarboxylase-I"/>
</dbReference>
<dbReference type="RefSeq" id="WP_077402245.1">
    <property type="nucleotide sequence ID" value="NZ_CP019650.1"/>
</dbReference>
<evidence type="ECO:0000313" key="8">
    <source>
        <dbReference type="EMBL" id="AQQ67271.1"/>
    </source>
</evidence>
<dbReference type="InterPro" id="IPR015421">
    <property type="entry name" value="PyrdxlP-dep_Trfase_major"/>
</dbReference>
<dbReference type="STRING" id="260552.Mag101_06195"/>